<dbReference type="SUPFAM" id="SSF53597">
    <property type="entry name" value="Dihydrofolate reductase-like"/>
    <property type="match status" value="1"/>
</dbReference>
<evidence type="ECO:0000256" key="2">
    <source>
        <dbReference type="ARBA" id="ARBA00009723"/>
    </source>
</evidence>
<gene>
    <name evidence="11" type="ORF">BASA50_004137</name>
    <name evidence="10" type="ORF">BASA50_004820</name>
</gene>
<feature type="domain" description="Bacterial bifunctional deaminase-reductase C-terminal" evidence="9">
    <location>
        <begin position="40"/>
        <end position="267"/>
    </location>
</feature>
<evidence type="ECO:0000256" key="1">
    <source>
        <dbReference type="ARBA" id="ARBA00003555"/>
    </source>
</evidence>
<evidence type="ECO:0000256" key="4">
    <source>
        <dbReference type="ARBA" id="ARBA00015035"/>
    </source>
</evidence>
<comment type="function">
    <text evidence="1">Catalyzes an early step in riboflavin biosynthesis, the NADPH-dependent reduction of the ribose side chain of 2,5-diamino-6-ribosylamino-4(3H)-pyrimidinone 5'-phosphate, yielding 2,5-diamino-6-ribitylamino-4(3H)-pyrimidinone 5'-phosphate.</text>
</comment>
<dbReference type="InterPro" id="IPR002734">
    <property type="entry name" value="RibDG_C"/>
</dbReference>
<accession>A0ABQ8FEE1</accession>
<evidence type="ECO:0000256" key="5">
    <source>
        <dbReference type="ARBA" id="ARBA00030073"/>
    </source>
</evidence>
<dbReference type="Gene3D" id="3.40.430.10">
    <property type="entry name" value="Dihydrofolate Reductase, subunit A"/>
    <property type="match status" value="1"/>
</dbReference>
<evidence type="ECO:0000313" key="10">
    <source>
        <dbReference type="EMBL" id="KAH6596886.1"/>
    </source>
</evidence>
<dbReference type="EMBL" id="JAFCIX010000125">
    <property type="protein sequence ID" value="KAH6597983.1"/>
    <property type="molecule type" value="Genomic_DNA"/>
</dbReference>
<evidence type="ECO:0000259" key="9">
    <source>
        <dbReference type="Pfam" id="PF01872"/>
    </source>
</evidence>
<comment type="caution">
    <text evidence="10">The sequence shown here is derived from an EMBL/GenBank/DDBJ whole genome shotgun (WGS) entry which is preliminary data.</text>
</comment>
<dbReference type="InterPro" id="IPR024072">
    <property type="entry name" value="DHFR-like_dom_sf"/>
</dbReference>
<evidence type="ECO:0000256" key="7">
    <source>
        <dbReference type="ARBA" id="ARBA00047550"/>
    </source>
</evidence>
<dbReference type="Pfam" id="PF01872">
    <property type="entry name" value="RibD_C"/>
    <property type="match status" value="1"/>
</dbReference>
<comment type="similarity">
    <text evidence="2">Belongs to the HTP reductase family.</text>
</comment>
<evidence type="ECO:0000313" key="12">
    <source>
        <dbReference type="Proteomes" id="UP001648503"/>
    </source>
</evidence>
<name>A0ABQ8FEE1_9FUNG</name>
<proteinExistence type="inferred from homology"/>
<organism evidence="10 12">
    <name type="scientific">Batrachochytrium salamandrivorans</name>
    <dbReference type="NCBI Taxonomy" id="1357716"/>
    <lineage>
        <taxon>Eukaryota</taxon>
        <taxon>Fungi</taxon>
        <taxon>Fungi incertae sedis</taxon>
        <taxon>Chytridiomycota</taxon>
        <taxon>Chytridiomycota incertae sedis</taxon>
        <taxon>Chytridiomycetes</taxon>
        <taxon>Rhizophydiales</taxon>
        <taxon>Rhizophydiales incertae sedis</taxon>
        <taxon>Batrachochytrium</taxon>
    </lineage>
</organism>
<dbReference type="EMBL" id="JAFCIX010000176">
    <property type="protein sequence ID" value="KAH6596886.1"/>
    <property type="molecule type" value="Genomic_DNA"/>
</dbReference>
<evidence type="ECO:0000256" key="3">
    <source>
        <dbReference type="ARBA" id="ARBA00012851"/>
    </source>
</evidence>
<evidence type="ECO:0000256" key="8">
    <source>
        <dbReference type="ARBA" id="ARBA00049020"/>
    </source>
</evidence>
<evidence type="ECO:0000256" key="6">
    <source>
        <dbReference type="ARBA" id="ARBA00031630"/>
    </source>
</evidence>
<evidence type="ECO:0000313" key="11">
    <source>
        <dbReference type="EMBL" id="KAH6597983.1"/>
    </source>
</evidence>
<dbReference type="Proteomes" id="UP001648503">
    <property type="component" value="Unassembled WGS sequence"/>
</dbReference>
<comment type="catalytic activity">
    <reaction evidence="8">
        <text>2,5-diamino-6-(1-D-ribitylamino)pyrimidin-4(3H)-one 5'-phosphate + NADP(+) = 2,5-diamino-6-(1-D-ribosylamino)pyrimidin-4(3H)-one 5'-phosphate + NADPH + H(+)</text>
        <dbReference type="Rhea" id="RHEA:27278"/>
        <dbReference type="ChEBI" id="CHEBI:15378"/>
        <dbReference type="ChEBI" id="CHEBI:57783"/>
        <dbReference type="ChEBI" id="CHEBI:58349"/>
        <dbReference type="ChEBI" id="CHEBI:58890"/>
        <dbReference type="ChEBI" id="CHEBI:59545"/>
        <dbReference type="EC" id="1.1.1.302"/>
    </reaction>
</comment>
<comment type="catalytic activity">
    <reaction evidence="7">
        <text>2,5-diamino-6-(1-D-ribitylamino)pyrimidin-4(3H)-one 5'-phosphate + NAD(+) = 2,5-diamino-6-(1-D-ribosylamino)pyrimidin-4(3H)-one 5'-phosphate + NADH + H(+)</text>
        <dbReference type="Rhea" id="RHEA:27274"/>
        <dbReference type="ChEBI" id="CHEBI:15378"/>
        <dbReference type="ChEBI" id="CHEBI:57540"/>
        <dbReference type="ChEBI" id="CHEBI:57945"/>
        <dbReference type="ChEBI" id="CHEBI:58890"/>
        <dbReference type="ChEBI" id="CHEBI:59545"/>
        <dbReference type="EC" id="1.1.1.302"/>
    </reaction>
</comment>
<protein>
    <recommendedName>
        <fullName evidence="4">2,5-diamino-6-ribosylamino-4(3H)-pyrimidinone 5'-phosphate reductase</fullName>
        <ecNumber evidence="3">1.1.1.302</ecNumber>
    </recommendedName>
    <alternativeName>
        <fullName evidence="6">2,5-diamino-6-(5-phospho-D-ribosylamino)pyrimidin-4(3H)-one reductase</fullName>
    </alternativeName>
    <alternativeName>
        <fullName evidence="5">2,5-diamino-6-ribitylamino-4(3H)-pyrimidinone 5'-phosphate synthase</fullName>
    </alternativeName>
</protein>
<keyword evidence="12" id="KW-1185">Reference proteome</keyword>
<reference evidence="10 12" key="1">
    <citation type="submission" date="2021-02" db="EMBL/GenBank/DDBJ databases">
        <title>Variation within the Batrachochytrium salamandrivorans European outbreak.</title>
        <authorList>
            <person name="Kelly M."/>
            <person name="Pasmans F."/>
            <person name="Shea T.P."/>
            <person name="Munoz J.F."/>
            <person name="Carranza S."/>
            <person name="Cuomo C.A."/>
            <person name="Martel A."/>
        </authorList>
    </citation>
    <scope>NUCLEOTIDE SEQUENCE [LARGE SCALE GENOMIC DNA]</scope>
    <source>
        <strain evidence="10 12">AMFP18/2</strain>
    </source>
</reference>
<dbReference type="EC" id="1.1.1.302" evidence="3"/>
<sequence>MLHITPRLGELDSPDISIEDIASFYSIDGVAVSDTRPYTWTNSVTTLDGIIHFGDESMVGDVALKNVPGIGHWSEADWRLLNAGWAHADAVLITGEILRKELNAGCIVRFDDLINYRMTSLGKATRQPIQIVLSTMCDFSIDRPLFLGLEGASDGSDTDPLQVWVVTTSLGAAALEHRMQPYRNSGQLRSVVKIIVGEDVSVNAATADSTNITLQKPMIDFVWLFNLLRRDGIRYLDVSAGGSVIRKCIDLGLLNETRLTLAGHVAGPFDMGGNMRPGLFPVDSDRFKSYGPDRSPLLAMRALRMGGDHLMFVRGEWTYR</sequence>